<protein>
    <submittedName>
        <fullName evidence="3">Cell surface protein</fullName>
    </submittedName>
</protein>
<dbReference type="AlphaFoldDB" id="A0A2K9PTV8"/>
<dbReference type="PANTHER" id="PTHR45661">
    <property type="entry name" value="SURFACE ANTIGEN"/>
    <property type="match status" value="1"/>
</dbReference>
<evidence type="ECO:0000313" key="3">
    <source>
        <dbReference type="EMBL" id="AUP80493.1"/>
    </source>
</evidence>
<evidence type="ECO:0000313" key="4">
    <source>
        <dbReference type="Proteomes" id="UP000235826"/>
    </source>
</evidence>
<dbReference type="OrthoDB" id="9798438at2"/>
<keyword evidence="1" id="KW-0732">Signal</keyword>
<dbReference type="SUPFAM" id="SSF52058">
    <property type="entry name" value="L domain-like"/>
    <property type="match status" value="1"/>
</dbReference>
<dbReference type="NCBIfam" id="TIGR04183">
    <property type="entry name" value="Por_Secre_tail"/>
    <property type="match status" value="1"/>
</dbReference>
<reference evidence="3 4" key="1">
    <citation type="submission" date="2018-01" db="EMBL/GenBank/DDBJ databases">
        <title>Complete genome sequence of Flavivirga eckloniae ECD14 isolated from seaweed Ecklonia cava.</title>
        <authorList>
            <person name="Lee J.H."/>
            <person name="Baik K.S."/>
            <person name="Seong C.N."/>
        </authorList>
    </citation>
    <scope>NUCLEOTIDE SEQUENCE [LARGE SCALE GENOMIC DNA]</scope>
    <source>
        <strain evidence="3 4">ECD14</strain>
    </source>
</reference>
<dbReference type="InterPro" id="IPR026906">
    <property type="entry name" value="LRR_5"/>
</dbReference>
<dbReference type="Pfam" id="PF18962">
    <property type="entry name" value="Por_Secre_tail"/>
    <property type="match status" value="1"/>
</dbReference>
<dbReference type="InterPro" id="IPR032675">
    <property type="entry name" value="LRR_dom_sf"/>
</dbReference>
<dbReference type="RefSeq" id="WP_102757139.1">
    <property type="nucleotide sequence ID" value="NZ_CP025791.1"/>
</dbReference>
<name>A0A2K9PTV8_9FLAO</name>
<dbReference type="EMBL" id="CP025791">
    <property type="protein sequence ID" value="AUP80493.1"/>
    <property type="molecule type" value="Genomic_DNA"/>
</dbReference>
<dbReference type="KEGG" id="fek:C1H87_17950"/>
<feature type="domain" description="Secretion system C-terminal sorting" evidence="2">
    <location>
        <begin position="248"/>
        <end position="317"/>
    </location>
</feature>
<sequence length="319" mass="34245">MNKTLLFLSALFFYGTVSYGQGIGDTFTFEGINYIIRNLDPARVVEVGENRAFKGKADIPAMVTFEGTQFQVSSIGNRAFYTCIGLTSVTIPTSVTSIGQSAFYSCISLTSVDIPNSVTSIENYAFFSCIGLRSIDIPNSVTSVGFQAFSFCTGLTSVTIPGSVTSIENYVFRDCTGLTKVSIDQKAPLTITANIFQGVELSKVELQVPVGSVSAYQAADVWKGFSPIKEIATLGVDDKQKNEPVLNIYPNPNTGVLNIKAQAPGSFQIINALGQVVKTFNVGPNGFNKIDLGILDNGLYLVKETKGTLSGAKKLLVKR</sequence>
<dbReference type="InterPro" id="IPR026444">
    <property type="entry name" value="Secre_tail"/>
</dbReference>
<evidence type="ECO:0000259" key="2">
    <source>
        <dbReference type="Pfam" id="PF18962"/>
    </source>
</evidence>
<keyword evidence="4" id="KW-1185">Reference proteome</keyword>
<proteinExistence type="predicted"/>
<dbReference type="Proteomes" id="UP000235826">
    <property type="component" value="Chromosome"/>
</dbReference>
<dbReference type="InterPro" id="IPR053139">
    <property type="entry name" value="Surface_bspA-like"/>
</dbReference>
<dbReference type="PANTHER" id="PTHR45661:SF3">
    <property type="entry name" value="IG-LIKE DOMAIN-CONTAINING PROTEIN"/>
    <property type="match status" value="1"/>
</dbReference>
<dbReference type="Pfam" id="PF13306">
    <property type="entry name" value="LRR_5"/>
    <property type="match status" value="1"/>
</dbReference>
<evidence type="ECO:0000256" key="1">
    <source>
        <dbReference type="ARBA" id="ARBA00022729"/>
    </source>
</evidence>
<organism evidence="3 4">
    <name type="scientific">Flavivirga eckloniae</name>
    <dbReference type="NCBI Taxonomy" id="1803846"/>
    <lineage>
        <taxon>Bacteria</taxon>
        <taxon>Pseudomonadati</taxon>
        <taxon>Bacteroidota</taxon>
        <taxon>Flavobacteriia</taxon>
        <taxon>Flavobacteriales</taxon>
        <taxon>Flavobacteriaceae</taxon>
        <taxon>Flavivirga</taxon>
    </lineage>
</organism>
<gene>
    <name evidence="3" type="ORF">C1H87_17950</name>
</gene>
<accession>A0A2K9PTV8</accession>
<dbReference type="Gene3D" id="3.80.10.10">
    <property type="entry name" value="Ribonuclease Inhibitor"/>
    <property type="match status" value="1"/>
</dbReference>